<evidence type="ECO:0000313" key="2">
    <source>
        <dbReference type="Proteomes" id="UP000290433"/>
    </source>
</evidence>
<dbReference type="AlphaFoldDB" id="A0A444VYE6"/>
<name>A0A444VYE6_9FLAO</name>
<dbReference type="Proteomes" id="UP000290433">
    <property type="component" value="Unassembled WGS sequence"/>
</dbReference>
<gene>
    <name evidence="1" type="ORF">NU08_2531</name>
</gene>
<reference evidence="1 2" key="1">
    <citation type="submission" date="2014-12" db="EMBL/GenBank/DDBJ databases">
        <title>Genome sequence of Flavobacterium anhuiense RCM74.</title>
        <authorList>
            <person name="Kim J.F."/>
            <person name="Song J.Y."/>
            <person name="Kwak M.-J."/>
            <person name="Lee S.-W."/>
        </authorList>
    </citation>
    <scope>NUCLEOTIDE SEQUENCE [LARGE SCALE GENOMIC DNA]</scope>
    <source>
        <strain evidence="1 2">RCM74</strain>
    </source>
</reference>
<dbReference type="EMBL" id="JUIV01000008">
    <property type="protein sequence ID" value="RYJ38554.1"/>
    <property type="molecule type" value="Genomic_DNA"/>
</dbReference>
<evidence type="ECO:0000313" key="1">
    <source>
        <dbReference type="EMBL" id="RYJ38554.1"/>
    </source>
</evidence>
<proteinExistence type="predicted"/>
<sequence>MRNLNKIKILYLTFSRKYERDYIKKEKLAQNFYRKLT</sequence>
<comment type="caution">
    <text evidence="1">The sequence shown here is derived from an EMBL/GenBank/DDBJ whole genome shotgun (WGS) entry which is preliminary data.</text>
</comment>
<organism evidence="1 2">
    <name type="scientific">Flavobacterium anhuiense</name>
    <dbReference type="NCBI Taxonomy" id="459526"/>
    <lineage>
        <taxon>Bacteria</taxon>
        <taxon>Pseudomonadati</taxon>
        <taxon>Bacteroidota</taxon>
        <taxon>Flavobacteriia</taxon>
        <taxon>Flavobacteriales</taxon>
        <taxon>Flavobacteriaceae</taxon>
        <taxon>Flavobacterium</taxon>
    </lineage>
</organism>
<accession>A0A444VYE6</accession>
<protein>
    <submittedName>
        <fullName evidence="1">Uncharacterized protein</fullName>
    </submittedName>
</protein>